<feature type="transmembrane region" description="Helical" evidence="1">
    <location>
        <begin position="782"/>
        <end position="800"/>
    </location>
</feature>
<protein>
    <submittedName>
        <fullName evidence="3">CPBP family intramembrane metalloprotease</fullName>
    </submittedName>
</protein>
<proteinExistence type="predicted"/>
<keyword evidence="1" id="KW-0472">Membrane</keyword>
<keyword evidence="3" id="KW-0378">Hydrolase</keyword>
<evidence type="ECO:0000256" key="1">
    <source>
        <dbReference type="SAM" id="Phobius"/>
    </source>
</evidence>
<dbReference type="Proteomes" id="UP000292459">
    <property type="component" value="Unassembled WGS sequence"/>
</dbReference>
<dbReference type="OrthoDB" id="5141003at2"/>
<dbReference type="InterPro" id="IPR003675">
    <property type="entry name" value="Rce1/LyrA-like_dom"/>
</dbReference>
<dbReference type="EMBL" id="QVFV01000005">
    <property type="protein sequence ID" value="RZM76548.1"/>
    <property type="molecule type" value="Genomic_DNA"/>
</dbReference>
<sequence>MHQHFWGASGFMRQLIRRSRWVLLGAIVALTLSMTGARADMPESNYALAQAAPFNQVTTYPITALPSSATYRPVGNWVGRLMLPSVEDYAAEPGDWAWLEVWHSPANPELLGQTVKVAWKDAPLLKSYVEAVTRDVTFSDRAYKFWEGGTIVPIRLDGRQNVGPLQSLAGARPNDDVTVKLVGDPVLTEENGQPVVRVGLEPVQVTGREYGLVQVLEPDASVEAPLPEVCPGESPCPTEYFKVRHFNSATKEFTGPEETIRIPQQPMLKGDRFFSTIRELTDSPAGSEGWYVYGSRDEAGVFTVQALEPRKLMQLNPDEVILGEKAGRNYLDRQNWRDTPARKGLAQKVLVSPTAESAEGAIAAWQVGDYALLIHLFGGIGGENQEFTPAGTVTGHFAYGLAQVVEEPIAQEPQFQINYQQIYTHNGGAIIAGTHDWASYTGDMQRGWLGQRPLSDIVVKLDYFIEDLQLGDTTLSLFRELLIQAQIIAARYRTGDGAGVTAISPATSCVQDSNQALFIAIEQIRLQAQQDPNIQAYIEANPNDPDVQKIEQFAALATDLRQSLAPYGVVRPDWQSNAETLAGVNARGNELATRSGLLAGIFSWRSMMPRWGQDDIAFIFLKNGADLWFLRPNQVGGYDPTIAPIPPTALFGLIPGVSRVALRLARSFAVPISGALVGYTLLALAAIAAVTLSYGRQSGLLRPQFRVDNPLKAVLNLVKLFFVPALLEEIIFRVSLLPHPTEGVPTLRWLAWAALSLGLFVLYHVGFSWLRPKASGVLHDRRFLLLASWIGLVLTTLYGLTGSMLAVTVVHWLVVVSWLYGFGGLAQLQGKGPDIAANA</sequence>
<gene>
    <name evidence="3" type="ORF">DYY88_17945</name>
</gene>
<reference evidence="3 4" key="1">
    <citation type="submission" date="2018-11" db="EMBL/GenBank/DDBJ databases">
        <title>Whole genome sequencing of an environmental sample.</title>
        <authorList>
            <person name="Sarangi A.N."/>
            <person name="Singh D."/>
            <person name="Tripathy S."/>
        </authorList>
    </citation>
    <scope>NUCLEOTIDE SEQUENCE [LARGE SCALE GENOMIC DNA]</scope>
    <source>
        <strain evidence="3 4">Lakshadweep</strain>
    </source>
</reference>
<evidence type="ECO:0000313" key="4">
    <source>
        <dbReference type="Proteomes" id="UP000292459"/>
    </source>
</evidence>
<keyword evidence="3" id="KW-0645">Protease</keyword>
<evidence type="ECO:0000259" key="2">
    <source>
        <dbReference type="Pfam" id="PF02517"/>
    </source>
</evidence>
<keyword evidence="1" id="KW-0812">Transmembrane</keyword>
<feature type="transmembrane region" description="Helical" evidence="1">
    <location>
        <begin position="668"/>
        <end position="692"/>
    </location>
</feature>
<organism evidence="3 4">
    <name type="scientific">Leptolyngbya iicbica LK</name>
    <dbReference type="NCBI Taxonomy" id="2294035"/>
    <lineage>
        <taxon>Bacteria</taxon>
        <taxon>Bacillati</taxon>
        <taxon>Cyanobacteriota</taxon>
        <taxon>Cyanophyceae</taxon>
        <taxon>Leptolyngbyales</taxon>
        <taxon>Leptolyngbyaceae</taxon>
        <taxon>Leptolyngbya group</taxon>
        <taxon>Leptolyngbya</taxon>
        <taxon>Leptolyngbya iicbica</taxon>
    </lineage>
</organism>
<feature type="transmembrane region" description="Helical" evidence="1">
    <location>
        <begin position="713"/>
        <end position="737"/>
    </location>
</feature>
<keyword evidence="3" id="KW-0482">Metalloprotease</keyword>
<evidence type="ECO:0000313" key="3">
    <source>
        <dbReference type="EMBL" id="RZM76548.1"/>
    </source>
</evidence>
<feature type="transmembrane region" description="Helical" evidence="1">
    <location>
        <begin position="749"/>
        <end position="770"/>
    </location>
</feature>
<keyword evidence="4" id="KW-1185">Reference proteome</keyword>
<dbReference type="AlphaFoldDB" id="A0A4Q7E3Z0"/>
<dbReference type="Pfam" id="PF02517">
    <property type="entry name" value="Rce1-like"/>
    <property type="match status" value="1"/>
</dbReference>
<accession>A0A4Q7E3Z0</accession>
<dbReference type="RefSeq" id="WP_052288654.1">
    <property type="nucleotide sequence ID" value="NZ_QVFV01000005.1"/>
</dbReference>
<dbReference type="GO" id="GO:0006508">
    <property type="term" value="P:proteolysis"/>
    <property type="evidence" value="ECO:0007669"/>
    <property type="project" value="UniProtKB-KW"/>
</dbReference>
<feature type="transmembrane region" description="Helical" evidence="1">
    <location>
        <begin position="806"/>
        <end position="826"/>
    </location>
</feature>
<comment type="caution">
    <text evidence="3">The sequence shown here is derived from an EMBL/GenBank/DDBJ whole genome shotgun (WGS) entry which is preliminary data.</text>
</comment>
<name>A0A4Q7E3Z0_9CYAN</name>
<feature type="domain" description="CAAX prenyl protease 2/Lysostaphin resistance protein A-like" evidence="2">
    <location>
        <begin position="712"/>
        <end position="814"/>
    </location>
</feature>
<keyword evidence="1" id="KW-1133">Transmembrane helix</keyword>
<dbReference type="GO" id="GO:0008237">
    <property type="term" value="F:metallopeptidase activity"/>
    <property type="evidence" value="ECO:0007669"/>
    <property type="project" value="UniProtKB-KW"/>
</dbReference>
<dbReference type="GO" id="GO:0004175">
    <property type="term" value="F:endopeptidase activity"/>
    <property type="evidence" value="ECO:0007669"/>
    <property type="project" value="UniProtKB-ARBA"/>
</dbReference>
<dbReference type="GO" id="GO:0080120">
    <property type="term" value="P:CAAX-box protein maturation"/>
    <property type="evidence" value="ECO:0007669"/>
    <property type="project" value="UniProtKB-ARBA"/>
</dbReference>